<dbReference type="EMBL" id="OBQK01000004">
    <property type="protein sequence ID" value="SOC54936.1"/>
    <property type="molecule type" value="Genomic_DNA"/>
</dbReference>
<organism evidence="2 3">
    <name type="scientific">Ornithinimicrobium cerasi</name>
    <dbReference type="NCBI Taxonomy" id="2248773"/>
    <lineage>
        <taxon>Bacteria</taxon>
        <taxon>Bacillati</taxon>
        <taxon>Actinomycetota</taxon>
        <taxon>Actinomycetes</taxon>
        <taxon>Micrococcales</taxon>
        <taxon>Ornithinimicrobiaceae</taxon>
        <taxon>Ornithinimicrobium</taxon>
    </lineage>
</organism>
<dbReference type="Proteomes" id="UP000219688">
    <property type="component" value="Unassembled WGS sequence"/>
</dbReference>
<keyword evidence="3" id="KW-1185">Reference proteome</keyword>
<reference evidence="3" key="1">
    <citation type="submission" date="2017-08" db="EMBL/GenBank/DDBJ databases">
        <authorList>
            <person name="Varghese N."/>
            <person name="Submissions S."/>
        </authorList>
    </citation>
    <scope>NUCLEOTIDE SEQUENCE [LARGE SCALE GENOMIC DNA]</scope>
    <source>
        <strain evidence="3">USBA17B2</strain>
    </source>
</reference>
<evidence type="ECO:0000256" key="1">
    <source>
        <dbReference type="SAM" id="MobiDB-lite"/>
    </source>
</evidence>
<protein>
    <recommendedName>
        <fullName evidence="4">Phosphotransferase enzyme family protein</fullName>
    </recommendedName>
</protein>
<sequence>MIGPGADPPWLPSDARLGDGVDLGGSTRSQVRRHQVLEAPPSWGSSVVVKRFLPQPDGHRAAMGYTRERVGLTHLPGTPRLLASHDPSRTLVLEDLGADSPTLADVLLAERATPGASGRDTSAAAYWQAIEWAGALGRTVRSPAGMPDAARAELADAAAEDRRVRQDYPRTGLSRLREVAGVRHAGAATAEILDAVERLERDTARHVLGPGDTCPDNALLTPAGVRFVDLEGAGVRHVAYEAAYAAEPFSTCWCVLTPPVGLTGAMLTAFTAGAGEHLPGLADDPDWPAQVRVAVAAWVLSGTLWLLDGAVADRAMAPAGRRGPQFRALLLSRWRWVVHECAEELPDVAAACDEALRWALRAWRDGSPLELPPYPAFAD</sequence>
<dbReference type="AlphaFoldDB" id="A0A285VNZ1"/>
<evidence type="ECO:0000313" key="2">
    <source>
        <dbReference type="EMBL" id="SOC54936.1"/>
    </source>
</evidence>
<accession>A0A285VNZ1</accession>
<evidence type="ECO:0000313" key="3">
    <source>
        <dbReference type="Proteomes" id="UP000219688"/>
    </source>
</evidence>
<proteinExistence type="predicted"/>
<dbReference type="STRING" id="1122622.GCA_000421185_01003"/>
<dbReference type="SUPFAM" id="SSF56112">
    <property type="entry name" value="Protein kinase-like (PK-like)"/>
    <property type="match status" value="1"/>
</dbReference>
<feature type="compositionally biased region" description="Pro residues" evidence="1">
    <location>
        <begin position="1"/>
        <end position="11"/>
    </location>
</feature>
<feature type="region of interest" description="Disordered" evidence="1">
    <location>
        <begin position="1"/>
        <end position="26"/>
    </location>
</feature>
<dbReference type="RefSeq" id="WP_097187719.1">
    <property type="nucleotide sequence ID" value="NZ_OBQK01000004.1"/>
</dbReference>
<gene>
    <name evidence="2" type="ORF">SAMN05421879_10470</name>
</gene>
<name>A0A285VNZ1_9MICO</name>
<dbReference type="InterPro" id="IPR011009">
    <property type="entry name" value="Kinase-like_dom_sf"/>
</dbReference>
<evidence type="ECO:0008006" key="4">
    <source>
        <dbReference type="Google" id="ProtNLM"/>
    </source>
</evidence>